<feature type="transmembrane region" description="Helical" evidence="8">
    <location>
        <begin position="64"/>
        <end position="81"/>
    </location>
</feature>
<comment type="subcellular location">
    <subcellularLocation>
        <location evidence="1">Cell membrane</location>
        <topology evidence="1">Multi-pass membrane protein</topology>
    </subcellularLocation>
</comment>
<dbReference type="InterPro" id="IPR027417">
    <property type="entry name" value="P-loop_NTPase"/>
</dbReference>
<evidence type="ECO:0000256" key="4">
    <source>
        <dbReference type="ARBA" id="ARBA00022692"/>
    </source>
</evidence>
<dbReference type="STRING" id="623281.SAMN05421747_105168"/>
<dbReference type="InterPro" id="IPR003688">
    <property type="entry name" value="TraG/VirD4"/>
</dbReference>
<dbReference type="CDD" id="cd01127">
    <property type="entry name" value="TrwB_TraG_TraD_VirD4"/>
    <property type="match status" value="1"/>
</dbReference>
<evidence type="ECO:0000256" key="2">
    <source>
        <dbReference type="ARBA" id="ARBA00008806"/>
    </source>
</evidence>
<dbReference type="Pfam" id="PF02534">
    <property type="entry name" value="T4SS-DNA_transf"/>
    <property type="match status" value="1"/>
</dbReference>
<organism evidence="10 11">
    <name type="scientific">Parapedobacter composti</name>
    <dbReference type="NCBI Taxonomy" id="623281"/>
    <lineage>
        <taxon>Bacteria</taxon>
        <taxon>Pseudomonadati</taxon>
        <taxon>Bacteroidota</taxon>
        <taxon>Sphingobacteriia</taxon>
        <taxon>Sphingobacteriales</taxon>
        <taxon>Sphingobacteriaceae</taxon>
        <taxon>Parapedobacter</taxon>
    </lineage>
</organism>
<protein>
    <submittedName>
        <fullName evidence="10">YWFCY protein</fullName>
    </submittedName>
</protein>
<dbReference type="OrthoDB" id="102453at2"/>
<evidence type="ECO:0000256" key="5">
    <source>
        <dbReference type="ARBA" id="ARBA00022989"/>
    </source>
</evidence>
<feature type="compositionally biased region" description="Basic and acidic residues" evidence="7">
    <location>
        <begin position="648"/>
        <end position="660"/>
    </location>
</feature>
<proteinExistence type="inferred from homology"/>
<feature type="region of interest" description="Disordered" evidence="7">
    <location>
        <begin position="648"/>
        <end position="684"/>
    </location>
</feature>
<accession>A0A1I1H4K5</accession>
<dbReference type="Proteomes" id="UP000199577">
    <property type="component" value="Unassembled WGS sequence"/>
</dbReference>
<dbReference type="InterPro" id="IPR025988">
    <property type="entry name" value="YWFCY_dom"/>
</dbReference>
<evidence type="ECO:0000313" key="11">
    <source>
        <dbReference type="Proteomes" id="UP000199577"/>
    </source>
</evidence>
<feature type="transmembrane region" description="Helical" evidence="8">
    <location>
        <begin position="19"/>
        <end position="37"/>
    </location>
</feature>
<feature type="compositionally biased region" description="Polar residues" evidence="7">
    <location>
        <begin position="661"/>
        <end position="671"/>
    </location>
</feature>
<evidence type="ECO:0000259" key="9">
    <source>
        <dbReference type="Pfam" id="PF14293"/>
    </source>
</evidence>
<keyword evidence="4 8" id="KW-0812">Transmembrane</keyword>
<keyword evidence="6 8" id="KW-0472">Membrane</keyword>
<feature type="transmembrane region" description="Helical" evidence="8">
    <location>
        <begin position="93"/>
        <end position="114"/>
    </location>
</feature>
<dbReference type="InterPro" id="IPR051539">
    <property type="entry name" value="T4SS-coupling_protein"/>
</dbReference>
<dbReference type="PANTHER" id="PTHR37937">
    <property type="entry name" value="CONJUGATIVE TRANSFER: DNA TRANSPORT"/>
    <property type="match status" value="1"/>
</dbReference>
<comment type="similarity">
    <text evidence="2">Belongs to the VirD4/TraG family.</text>
</comment>
<keyword evidence="3" id="KW-1003">Cell membrane</keyword>
<evidence type="ECO:0000256" key="7">
    <source>
        <dbReference type="SAM" id="MobiDB-lite"/>
    </source>
</evidence>
<evidence type="ECO:0000256" key="6">
    <source>
        <dbReference type="ARBA" id="ARBA00023136"/>
    </source>
</evidence>
<dbReference type="AlphaFoldDB" id="A0A1I1H4K5"/>
<evidence type="ECO:0000313" key="10">
    <source>
        <dbReference type="EMBL" id="SFC17008.1"/>
    </source>
</evidence>
<evidence type="ECO:0000256" key="8">
    <source>
        <dbReference type="SAM" id="Phobius"/>
    </source>
</evidence>
<gene>
    <name evidence="10" type="ORF">SAMN05421747_105168</name>
</gene>
<dbReference type="GO" id="GO:0005886">
    <property type="term" value="C:plasma membrane"/>
    <property type="evidence" value="ECO:0007669"/>
    <property type="project" value="UniProtKB-SubCell"/>
</dbReference>
<dbReference type="NCBIfam" id="NF041326">
    <property type="entry name" value="Bacteroid_MobC"/>
    <property type="match status" value="1"/>
</dbReference>
<name>A0A1I1H4K5_9SPHI</name>
<reference evidence="10 11" key="1">
    <citation type="submission" date="2016-10" db="EMBL/GenBank/DDBJ databases">
        <authorList>
            <person name="de Groot N.N."/>
        </authorList>
    </citation>
    <scope>NUCLEOTIDE SEQUENCE [LARGE SCALE GENOMIC DNA]</scope>
    <source>
        <strain evidence="10 11">DSM 22900</strain>
    </source>
</reference>
<feature type="domain" description="YWFCY" evidence="9">
    <location>
        <begin position="5"/>
        <end position="147"/>
    </location>
</feature>
<dbReference type="Gene3D" id="3.40.50.300">
    <property type="entry name" value="P-loop containing nucleotide triphosphate hydrolases"/>
    <property type="match status" value="2"/>
</dbReference>
<sequence length="684" mass="76808">MNTGEDIQSLRKIADLSRLISLTVLGIHCYLTCYLAFRRWGLTTGITDSLLANLLTTGLFDGNFRPKLAALVFLAISLLGIKGRKDEKVDKRSIAIHISLGLTGYFASPLVLHVPLSAEMLAATYIGTTATGYLAILVGGTRLSRLISFTLQQDTFNTDNETFPQEERLLENEYSVNLPAKYRLKEKIRDSWINFINPFRGLLVIGTPGAGKSYFVIRHIIDQHIRKGFTLFVYDFKYDDLTRIAYNKLLKYRQHYPIPPKFYVINFDDLSRTHRCNPLDPHSMDDITDATEASRTIMLGLNREWIKKQGDFFVESPINFLTAIIWYLRRYRDGSYCTLPHVIELMQVDYDPLFAALSQQDEIKTLINPFISAFQNNAKEQLEGQIASAKIGLARLSSPQLDYVLSGNDFTLDVNNPDDPKIICVGNNPEKLQTYGAVLSLYISRMIKLVNKKGRQKSSLIFDEFPTIYFNNIDSLIATARSNKVATTIAVQDFSQLKKDYGSEQADVIAGIVGNVIAGQVTGDTAKALSETFGKIMQERNSSTLSSSDTTFTKSAQLDYAIPASKIATLSSGSFVGMVADNPEEKIQLKVFHAEVQNDHAAIAAEGAAYKDIPKIATVTTEDIRENYLKIKREVRELMLDELERIEREQLPEQLDKKEQQSTPEQSCQQEKNADDQTGPAFSL</sequence>
<keyword evidence="11" id="KW-1185">Reference proteome</keyword>
<evidence type="ECO:0000256" key="1">
    <source>
        <dbReference type="ARBA" id="ARBA00004651"/>
    </source>
</evidence>
<evidence type="ECO:0000256" key="3">
    <source>
        <dbReference type="ARBA" id="ARBA00022475"/>
    </source>
</evidence>
<dbReference type="RefSeq" id="WP_090973017.1">
    <property type="nucleotide sequence ID" value="NZ_FOLL01000005.1"/>
</dbReference>
<feature type="transmembrane region" description="Helical" evidence="8">
    <location>
        <begin position="120"/>
        <end position="139"/>
    </location>
</feature>
<dbReference type="EMBL" id="FOLL01000005">
    <property type="protein sequence ID" value="SFC17008.1"/>
    <property type="molecule type" value="Genomic_DNA"/>
</dbReference>
<keyword evidence="5 8" id="KW-1133">Transmembrane helix</keyword>
<dbReference type="SUPFAM" id="SSF52540">
    <property type="entry name" value="P-loop containing nucleoside triphosphate hydrolases"/>
    <property type="match status" value="1"/>
</dbReference>
<dbReference type="Pfam" id="PF14293">
    <property type="entry name" value="YWFCY"/>
    <property type="match status" value="1"/>
</dbReference>
<dbReference type="PANTHER" id="PTHR37937:SF1">
    <property type="entry name" value="CONJUGATIVE TRANSFER: DNA TRANSPORT"/>
    <property type="match status" value="1"/>
</dbReference>